<evidence type="ECO:0000256" key="6">
    <source>
        <dbReference type="ARBA" id="ARBA00022519"/>
    </source>
</evidence>
<keyword evidence="5" id="KW-1003">Cell membrane</keyword>
<dbReference type="PANTHER" id="PTHR43227:SF9">
    <property type="entry name" value="SN-GLYCEROL-3-PHOSPHATE TRANSPORT SYSTEM PERMEASE PROTEIN UGPA"/>
    <property type="match status" value="1"/>
</dbReference>
<dbReference type="InterPro" id="IPR050809">
    <property type="entry name" value="UgpAE/MalFG_permease"/>
</dbReference>
<sequence length="293" mass="32353">MRKKVIFRGALLPYLLLVPQMAVTLVFFFWPAGMAVWQSTLRQDAFGLRTEFVAFENFTDLFRDERYLGAVLNTAFFSAAVAGLALGAALFLAVQADKKIRGAGLYKTLLIWPYAVAPALAAVLWLFLFHPSIGLIGRGFTALGITWDYRVNGGQAMAMVILAAAWKQVSYNFIFFLAGLQSIPTSVLEAAAIDGARPMRRFWTVIFPLLSPTAFFLLVVNLVYAFFDTFGVIHALTQGGPGNATETLIYKVYVDGVQNLNLGSSAAQSVVLMVIVIALTAIQFRFIERRVHY</sequence>
<evidence type="ECO:0000256" key="9">
    <source>
        <dbReference type="ARBA" id="ARBA00023136"/>
    </source>
</evidence>
<name>A0A917KY67_9PROT</name>
<feature type="transmembrane region" description="Helical" evidence="12">
    <location>
        <begin position="12"/>
        <end position="32"/>
    </location>
</feature>
<dbReference type="PROSITE" id="PS50928">
    <property type="entry name" value="ABC_TM1"/>
    <property type="match status" value="1"/>
</dbReference>
<evidence type="ECO:0000313" key="14">
    <source>
        <dbReference type="EMBL" id="GGJ35775.1"/>
    </source>
</evidence>
<dbReference type="PANTHER" id="PTHR43227">
    <property type="entry name" value="BLL4140 PROTEIN"/>
    <property type="match status" value="1"/>
</dbReference>
<dbReference type="InterPro" id="IPR035906">
    <property type="entry name" value="MetI-like_sf"/>
</dbReference>
<comment type="subunit">
    <text evidence="3">The complex is composed of two ATP-binding proteins (UgpC), two transmembrane proteins (UgpA and UgpE) and a solute-binding protein (UgpB).</text>
</comment>
<evidence type="ECO:0000256" key="10">
    <source>
        <dbReference type="ARBA" id="ARBA00037054"/>
    </source>
</evidence>
<dbReference type="SUPFAM" id="SSF161098">
    <property type="entry name" value="MetI-like"/>
    <property type="match status" value="1"/>
</dbReference>
<keyword evidence="9 12" id="KW-0472">Membrane</keyword>
<protein>
    <recommendedName>
        <fullName evidence="11">sn-glycerol-3-phosphate transport system permease protein UgpA</fullName>
    </recommendedName>
</protein>
<dbReference type="RefSeq" id="WP_188971843.1">
    <property type="nucleotide sequence ID" value="NZ_BMKW01000014.1"/>
</dbReference>
<evidence type="ECO:0000313" key="15">
    <source>
        <dbReference type="Proteomes" id="UP000661507"/>
    </source>
</evidence>
<evidence type="ECO:0000259" key="13">
    <source>
        <dbReference type="PROSITE" id="PS50928"/>
    </source>
</evidence>
<keyword evidence="6" id="KW-0997">Cell inner membrane</keyword>
<evidence type="ECO:0000256" key="4">
    <source>
        <dbReference type="ARBA" id="ARBA00022448"/>
    </source>
</evidence>
<keyword evidence="8 12" id="KW-1133">Transmembrane helix</keyword>
<proteinExistence type="inferred from homology"/>
<evidence type="ECO:0000256" key="2">
    <source>
        <dbReference type="ARBA" id="ARBA00009306"/>
    </source>
</evidence>
<accession>A0A917KY67</accession>
<feature type="transmembrane region" description="Helical" evidence="12">
    <location>
        <begin position="266"/>
        <end position="287"/>
    </location>
</feature>
<organism evidence="14 15">
    <name type="scientific">Neoroseomonas lacus</name>
    <dbReference type="NCBI Taxonomy" id="287609"/>
    <lineage>
        <taxon>Bacteria</taxon>
        <taxon>Pseudomonadati</taxon>
        <taxon>Pseudomonadota</taxon>
        <taxon>Alphaproteobacteria</taxon>
        <taxon>Acetobacterales</taxon>
        <taxon>Acetobacteraceae</taxon>
        <taxon>Neoroseomonas</taxon>
    </lineage>
</organism>
<keyword evidence="7 12" id="KW-0812">Transmembrane</keyword>
<dbReference type="Pfam" id="PF00528">
    <property type="entry name" value="BPD_transp_1"/>
    <property type="match status" value="1"/>
</dbReference>
<comment type="subcellular location">
    <subcellularLocation>
        <location evidence="1">Cell inner membrane</location>
        <topology evidence="1">Multi-pass membrane protein</topology>
    </subcellularLocation>
    <subcellularLocation>
        <location evidence="12">Cell membrane</location>
        <topology evidence="12">Multi-pass membrane protein</topology>
    </subcellularLocation>
</comment>
<dbReference type="InterPro" id="IPR000515">
    <property type="entry name" value="MetI-like"/>
</dbReference>
<dbReference type="NCBIfam" id="NF007852">
    <property type="entry name" value="PRK10561.1"/>
    <property type="match status" value="1"/>
</dbReference>
<evidence type="ECO:0000256" key="5">
    <source>
        <dbReference type="ARBA" id="ARBA00022475"/>
    </source>
</evidence>
<dbReference type="Proteomes" id="UP000661507">
    <property type="component" value="Unassembled WGS sequence"/>
</dbReference>
<evidence type="ECO:0000256" key="11">
    <source>
        <dbReference type="ARBA" id="ARBA00040780"/>
    </source>
</evidence>
<dbReference type="AlphaFoldDB" id="A0A917KY67"/>
<feature type="transmembrane region" description="Helical" evidence="12">
    <location>
        <begin position="105"/>
        <end position="128"/>
    </location>
</feature>
<dbReference type="EMBL" id="BMKW01000014">
    <property type="protein sequence ID" value="GGJ35775.1"/>
    <property type="molecule type" value="Genomic_DNA"/>
</dbReference>
<feature type="transmembrane region" description="Helical" evidence="12">
    <location>
        <begin position="205"/>
        <end position="227"/>
    </location>
</feature>
<evidence type="ECO:0000256" key="7">
    <source>
        <dbReference type="ARBA" id="ARBA00022692"/>
    </source>
</evidence>
<reference evidence="14" key="1">
    <citation type="journal article" date="2014" name="Int. J. Syst. Evol. Microbiol.">
        <title>Complete genome sequence of Corynebacterium casei LMG S-19264T (=DSM 44701T), isolated from a smear-ripened cheese.</title>
        <authorList>
            <consortium name="US DOE Joint Genome Institute (JGI-PGF)"/>
            <person name="Walter F."/>
            <person name="Albersmeier A."/>
            <person name="Kalinowski J."/>
            <person name="Ruckert C."/>
        </authorList>
    </citation>
    <scope>NUCLEOTIDE SEQUENCE</scope>
    <source>
        <strain evidence="14">CGMCC 1.3617</strain>
    </source>
</reference>
<keyword evidence="4 12" id="KW-0813">Transport</keyword>
<evidence type="ECO:0000256" key="8">
    <source>
        <dbReference type="ARBA" id="ARBA00022989"/>
    </source>
</evidence>
<evidence type="ECO:0000256" key="12">
    <source>
        <dbReference type="RuleBase" id="RU363032"/>
    </source>
</evidence>
<comment type="similarity">
    <text evidence="2 12">Belongs to the binding-protein-dependent transport system permease family.</text>
</comment>
<dbReference type="Gene3D" id="1.10.3720.10">
    <property type="entry name" value="MetI-like"/>
    <property type="match status" value="1"/>
</dbReference>
<gene>
    <name evidence="14" type="ORF">GCM10011320_49420</name>
</gene>
<dbReference type="GO" id="GO:0055085">
    <property type="term" value="P:transmembrane transport"/>
    <property type="evidence" value="ECO:0007669"/>
    <property type="project" value="InterPro"/>
</dbReference>
<feature type="transmembrane region" description="Helical" evidence="12">
    <location>
        <begin position="67"/>
        <end position="93"/>
    </location>
</feature>
<evidence type="ECO:0000256" key="1">
    <source>
        <dbReference type="ARBA" id="ARBA00004429"/>
    </source>
</evidence>
<comment type="function">
    <text evidence="10">Part of the ABC transporter complex UgpBAEC involved in sn-glycerol-3-phosphate (G3P) import. Probably responsible for the translocation of the substrate across the membrane.</text>
</comment>
<keyword evidence="15" id="KW-1185">Reference proteome</keyword>
<evidence type="ECO:0000256" key="3">
    <source>
        <dbReference type="ARBA" id="ARBA00011557"/>
    </source>
</evidence>
<dbReference type="GO" id="GO:0005886">
    <property type="term" value="C:plasma membrane"/>
    <property type="evidence" value="ECO:0007669"/>
    <property type="project" value="UniProtKB-SubCell"/>
</dbReference>
<feature type="domain" description="ABC transmembrane type-1" evidence="13">
    <location>
        <begin position="71"/>
        <end position="283"/>
    </location>
</feature>
<comment type="caution">
    <text evidence="14">The sequence shown here is derived from an EMBL/GenBank/DDBJ whole genome shotgun (WGS) entry which is preliminary data.</text>
</comment>
<dbReference type="CDD" id="cd06261">
    <property type="entry name" value="TM_PBP2"/>
    <property type="match status" value="1"/>
</dbReference>
<reference evidence="14" key="2">
    <citation type="submission" date="2020-09" db="EMBL/GenBank/DDBJ databases">
        <authorList>
            <person name="Sun Q."/>
            <person name="Zhou Y."/>
        </authorList>
    </citation>
    <scope>NUCLEOTIDE SEQUENCE</scope>
    <source>
        <strain evidence="14">CGMCC 1.3617</strain>
    </source>
</reference>